<reference evidence="15 16" key="1">
    <citation type="journal article" date="2015" name="Fungal Genet. Biol.">
        <title>Evolution of novel wood decay mechanisms in Agaricales revealed by the genome sequences of Fistulina hepatica and Cylindrobasidium torrendii.</title>
        <authorList>
            <person name="Floudas D."/>
            <person name="Held B.W."/>
            <person name="Riley R."/>
            <person name="Nagy L.G."/>
            <person name="Koehler G."/>
            <person name="Ransdell A.S."/>
            <person name="Younus H."/>
            <person name="Chow J."/>
            <person name="Chiniquy J."/>
            <person name="Lipzen A."/>
            <person name="Tritt A."/>
            <person name="Sun H."/>
            <person name="Haridas S."/>
            <person name="LaButti K."/>
            <person name="Ohm R.A."/>
            <person name="Kues U."/>
            <person name="Blanchette R.A."/>
            <person name="Grigoriev I.V."/>
            <person name="Minto R.E."/>
            <person name="Hibbett D.S."/>
        </authorList>
    </citation>
    <scope>NUCLEOTIDE SEQUENCE [LARGE SCALE GENOMIC DNA]</scope>
    <source>
        <strain evidence="15 16">ATCC 64428</strain>
    </source>
</reference>
<evidence type="ECO:0000256" key="11">
    <source>
        <dbReference type="ARBA" id="ARBA00023136"/>
    </source>
</evidence>
<dbReference type="InterPro" id="IPR013698">
    <property type="entry name" value="Squalene_epoxidase"/>
</dbReference>
<evidence type="ECO:0000256" key="4">
    <source>
        <dbReference type="ARBA" id="ARBA00012312"/>
    </source>
</evidence>
<organism evidence="15 16">
    <name type="scientific">Fistulina hepatica ATCC 64428</name>
    <dbReference type="NCBI Taxonomy" id="1128425"/>
    <lineage>
        <taxon>Eukaryota</taxon>
        <taxon>Fungi</taxon>
        <taxon>Dikarya</taxon>
        <taxon>Basidiomycota</taxon>
        <taxon>Agaricomycotina</taxon>
        <taxon>Agaricomycetes</taxon>
        <taxon>Agaricomycetidae</taxon>
        <taxon>Agaricales</taxon>
        <taxon>Fistulinaceae</taxon>
        <taxon>Fistulina</taxon>
    </lineage>
</organism>
<evidence type="ECO:0000256" key="1">
    <source>
        <dbReference type="ARBA" id="ARBA00001974"/>
    </source>
</evidence>
<dbReference type="Proteomes" id="UP000054144">
    <property type="component" value="Unassembled WGS sequence"/>
</dbReference>
<evidence type="ECO:0000256" key="3">
    <source>
        <dbReference type="ARBA" id="ARBA00008802"/>
    </source>
</evidence>
<evidence type="ECO:0000256" key="12">
    <source>
        <dbReference type="RuleBase" id="RU367121"/>
    </source>
</evidence>
<evidence type="ECO:0000259" key="13">
    <source>
        <dbReference type="Pfam" id="PF01266"/>
    </source>
</evidence>
<evidence type="ECO:0000256" key="6">
    <source>
        <dbReference type="ARBA" id="ARBA00022692"/>
    </source>
</evidence>
<dbReference type="EC" id="1.14.14.17" evidence="4 12"/>
<dbReference type="Pfam" id="PF08491">
    <property type="entry name" value="SE"/>
    <property type="match status" value="1"/>
</dbReference>
<name>A0A0D7A740_9AGAR</name>
<dbReference type="Pfam" id="PF01266">
    <property type="entry name" value="DAO"/>
    <property type="match status" value="1"/>
</dbReference>
<protein>
    <recommendedName>
        <fullName evidence="4 12">Squalene monooxygenase</fullName>
        <ecNumber evidence="4 12">1.14.14.17</ecNumber>
    </recommendedName>
</protein>
<evidence type="ECO:0000256" key="8">
    <source>
        <dbReference type="ARBA" id="ARBA00022848"/>
    </source>
</evidence>
<dbReference type="PANTHER" id="PTHR10835:SF0">
    <property type="entry name" value="SQUALENE MONOOXYGENASE"/>
    <property type="match status" value="1"/>
</dbReference>
<keyword evidence="12" id="KW-0256">Endoplasmic reticulum</keyword>
<dbReference type="GO" id="GO:0006696">
    <property type="term" value="P:ergosterol biosynthetic process"/>
    <property type="evidence" value="ECO:0007669"/>
    <property type="project" value="TreeGrafter"/>
</dbReference>
<feature type="domain" description="FAD dependent oxidoreductase" evidence="13">
    <location>
        <begin position="9"/>
        <end position="45"/>
    </location>
</feature>
<gene>
    <name evidence="15" type="ORF">FISHEDRAFT_46500</name>
</gene>
<dbReference type="InterPro" id="IPR040125">
    <property type="entry name" value="Squalene_monox"/>
</dbReference>
<dbReference type="SUPFAM" id="SSF51905">
    <property type="entry name" value="FAD/NAD(P)-binding domain"/>
    <property type="match status" value="1"/>
</dbReference>
<dbReference type="PANTHER" id="PTHR10835">
    <property type="entry name" value="SQUALENE MONOOXYGENASE"/>
    <property type="match status" value="1"/>
</dbReference>
<sequence>MACEKQKYDVVIVGAGVVGCTTAYRLATHPALQQTPLRIAIVERNLGEPDRIVGELLQPGGKHLLERLGMAAAFDNIDAAPTNGYCVLDCTRMRPGEDTRSDAGTIAGIAFHHGRFIMRLRELAAGCPNVDLFEGTVADLVEADFQAGHVRGVRYSSKGAADGMRNTLLAPLTIVADGCFSNFRERVMGTGPSHLIRPTVRSHFVGMVVRGLQLPHAQHGTVCLIAGQGPVLLYQIDSGKRFEHRWMGLTGTRMLVDVRAPFPADLKAHIAQHVVPGLPADLRAPILETLDDPGVRLRRMPNSFMPGAPQHEWTLRDAPFPLNVSKTGVILMGDAYNMRHPLTGGGMLCCFEDVLDVSDSIADVIKQTPAEALDDWEKINRDVLMRWYFARKPLTATVNILSVALYDLFGAEDRNLAVLRRGCFRYFERGGRCTQEPVGILAGLYPRPLLLMRHFFTVAFYAICVMFREGDVVSGDQDSGESYPRLLVRSVSVFWTACVVFLPLLWTEVRWWTPRQVGE</sequence>
<dbReference type="InterPro" id="IPR006076">
    <property type="entry name" value="FAD-dep_OxRdtase"/>
</dbReference>
<evidence type="ECO:0000256" key="7">
    <source>
        <dbReference type="ARBA" id="ARBA00022827"/>
    </source>
</evidence>
<accession>A0A0D7A740</accession>
<feature type="domain" description="Squalene epoxidase" evidence="14">
    <location>
        <begin position="170"/>
        <end position="471"/>
    </location>
</feature>
<comment type="catalytic activity">
    <reaction evidence="12">
        <text>squalene + reduced [NADPH--hemoprotein reductase] + O2 = (S)-2,3-epoxysqualene + oxidized [NADPH--hemoprotein reductase] + H2O + H(+)</text>
        <dbReference type="Rhea" id="RHEA:25282"/>
        <dbReference type="Rhea" id="RHEA-COMP:11964"/>
        <dbReference type="Rhea" id="RHEA-COMP:11965"/>
        <dbReference type="ChEBI" id="CHEBI:15377"/>
        <dbReference type="ChEBI" id="CHEBI:15378"/>
        <dbReference type="ChEBI" id="CHEBI:15379"/>
        <dbReference type="ChEBI" id="CHEBI:15440"/>
        <dbReference type="ChEBI" id="CHEBI:15441"/>
        <dbReference type="ChEBI" id="CHEBI:57618"/>
        <dbReference type="ChEBI" id="CHEBI:58210"/>
        <dbReference type="EC" id="1.14.14.17"/>
    </reaction>
</comment>
<keyword evidence="6" id="KW-0812">Transmembrane</keyword>
<comment type="similarity">
    <text evidence="3 12">Belongs to the squalene monooxygenase family.</text>
</comment>
<keyword evidence="16" id="KW-1185">Reference proteome</keyword>
<evidence type="ECO:0000256" key="9">
    <source>
        <dbReference type="ARBA" id="ARBA00022989"/>
    </source>
</evidence>
<evidence type="ECO:0000256" key="5">
    <source>
        <dbReference type="ARBA" id="ARBA00022630"/>
    </source>
</evidence>
<keyword evidence="10 12" id="KW-0560">Oxidoreductase</keyword>
<dbReference type="AlphaFoldDB" id="A0A0D7A740"/>
<evidence type="ECO:0000256" key="10">
    <source>
        <dbReference type="ARBA" id="ARBA00023002"/>
    </source>
</evidence>
<evidence type="ECO:0000259" key="14">
    <source>
        <dbReference type="Pfam" id="PF08491"/>
    </source>
</evidence>
<dbReference type="OrthoDB" id="1678617at2759"/>
<keyword evidence="7 12" id="KW-0274">FAD</keyword>
<comment type="cofactor">
    <cofactor evidence="1 12">
        <name>FAD</name>
        <dbReference type="ChEBI" id="CHEBI:57692"/>
    </cofactor>
</comment>
<dbReference type="GO" id="GO:0004506">
    <property type="term" value="F:squalene monooxygenase activity"/>
    <property type="evidence" value="ECO:0007669"/>
    <property type="project" value="UniProtKB-UniRule"/>
</dbReference>
<dbReference type="GO" id="GO:0050660">
    <property type="term" value="F:flavin adenine dinucleotide binding"/>
    <property type="evidence" value="ECO:0007669"/>
    <property type="project" value="UniProtKB-UniRule"/>
</dbReference>
<keyword evidence="11" id="KW-0472">Membrane</keyword>
<dbReference type="PRINTS" id="PR00420">
    <property type="entry name" value="RNGMNOXGNASE"/>
</dbReference>
<keyword evidence="9" id="KW-1133">Transmembrane helix</keyword>
<keyword evidence="5 12" id="KW-0285">Flavoprotein</keyword>
<dbReference type="EMBL" id="KN882022">
    <property type="protein sequence ID" value="KIY46802.1"/>
    <property type="molecule type" value="Genomic_DNA"/>
</dbReference>
<dbReference type="UniPathway" id="UPA00767">
    <property type="reaction ID" value="UER00752"/>
</dbReference>
<evidence type="ECO:0000313" key="15">
    <source>
        <dbReference type="EMBL" id="KIY46802.1"/>
    </source>
</evidence>
<dbReference type="Gene3D" id="3.50.50.60">
    <property type="entry name" value="FAD/NAD(P)-binding domain"/>
    <property type="match status" value="2"/>
</dbReference>
<dbReference type="GO" id="GO:0005789">
    <property type="term" value="C:endoplasmic reticulum membrane"/>
    <property type="evidence" value="ECO:0007669"/>
    <property type="project" value="UniProtKB-SubCell"/>
</dbReference>
<dbReference type="InterPro" id="IPR036188">
    <property type="entry name" value="FAD/NAD-bd_sf"/>
</dbReference>
<proteinExistence type="inferred from homology"/>
<evidence type="ECO:0000256" key="2">
    <source>
        <dbReference type="ARBA" id="ARBA00004154"/>
    </source>
</evidence>
<keyword evidence="8" id="KW-0492">Microsome</keyword>
<dbReference type="PROSITE" id="PS51257">
    <property type="entry name" value="PROKAR_LIPOPROTEIN"/>
    <property type="match status" value="1"/>
</dbReference>
<comment type="subcellular location">
    <subcellularLocation>
        <location evidence="12">Endoplasmic reticulum membrane</location>
        <topology evidence="12">Multi-pass membrane protein</topology>
    </subcellularLocation>
    <subcellularLocation>
        <location evidence="2">Microsome membrane</location>
        <topology evidence="2">Multi-pass membrane protein</topology>
    </subcellularLocation>
</comment>
<comment type="function">
    <text evidence="12">Catalyzes the stereospecific oxidation of squalene to (S)-2,3-epoxysqualene, and is considered to be a rate-limiting enzyme in steroid biosynthesis.</text>
</comment>
<evidence type="ECO:0000313" key="16">
    <source>
        <dbReference type="Proteomes" id="UP000054144"/>
    </source>
</evidence>